<dbReference type="RefSeq" id="WP_311728639.1">
    <property type="nucleotide sequence ID" value="NZ_JACIDJ010000008.1"/>
</dbReference>
<dbReference type="EC" id="2.1.1.71" evidence="7"/>
<feature type="region of interest" description="Disordered" evidence="5">
    <location>
        <begin position="1"/>
        <end position="26"/>
    </location>
</feature>
<evidence type="ECO:0000256" key="3">
    <source>
        <dbReference type="ARBA" id="ARBA00022691"/>
    </source>
</evidence>
<accession>A0A840AJB8</accession>
<keyword evidence="8" id="KW-1185">Reference proteome</keyword>
<dbReference type="PANTHER" id="PTHR11727">
    <property type="entry name" value="DIMETHYLADENOSINE TRANSFERASE"/>
    <property type="match status" value="1"/>
</dbReference>
<dbReference type="InterPro" id="IPR001737">
    <property type="entry name" value="KsgA/Erm"/>
</dbReference>
<dbReference type="InterPro" id="IPR029063">
    <property type="entry name" value="SAM-dependent_MTases_sf"/>
</dbReference>
<evidence type="ECO:0000256" key="1">
    <source>
        <dbReference type="ARBA" id="ARBA00022603"/>
    </source>
</evidence>
<name>A0A840AJB8_9PROT</name>
<gene>
    <name evidence="7" type="ORF">GGQ83_003605</name>
</gene>
<reference evidence="7 8" key="1">
    <citation type="submission" date="2020-08" db="EMBL/GenBank/DDBJ databases">
        <title>Genomic Encyclopedia of Type Strains, Phase IV (KMG-IV): sequencing the most valuable type-strain genomes for metagenomic binning, comparative biology and taxonomic classification.</title>
        <authorList>
            <person name="Goeker M."/>
        </authorList>
    </citation>
    <scope>NUCLEOTIDE SEQUENCE [LARGE SCALE GENOMIC DNA]</scope>
    <source>
        <strain evidence="7 8">DSM 19979</strain>
    </source>
</reference>
<dbReference type="GO" id="GO:0000179">
    <property type="term" value="F:rRNA (adenine-N6,N6-)-dimethyltransferase activity"/>
    <property type="evidence" value="ECO:0007669"/>
    <property type="project" value="TreeGrafter"/>
</dbReference>
<protein>
    <submittedName>
        <fullName evidence="7">Phosphatidylethanolamine/phosphatidyl-N-methylethanolamine N-methyltransferase</fullName>
        <ecNumber evidence="7">2.1.1.17</ecNumber>
        <ecNumber evidence="7">2.1.1.71</ecNumber>
    </submittedName>
</protein>
<dbReference type="SUPFAM" id="SSF53335">
    <property type="entry name" value="S-adenosyl-L-methionine-dependent methyltransferases"/>
    <property type="match status" value="1"/>
</dbReference>
<dbReference type="EMBL" id="JACIDJ010000008">
    <property type="protein sequence ID" value="MBB3900135.1"/>
    <property type="molecule type" value="Genomic_DNA"/>
</dbReference>
<evidence type="ECO:0000256" key="4">
    <source>
        <dbReference type="ARBA" id="ARBA00022884"/>
    </source>
</evidence>
<feature type="domain" description="Methyltransferase" evidence="6">
    <location>
        <begin position="70"/>
        <end position="159"/>
    </location>
</feature>
<keyword evidence="2 7" id="KW-0808">Transferase</keyword>
<proteinExistence type="predicted"/>
<dbReference type="EC" id="2.1.1.17" evidence="7"/>
<sequence length="212" mass="22855">MSEITPGINTPARPQQGPQSSSPTGETANASLFFRRWLRNPLQMGSIIPSSPALCRRIAAAVEREPEEYVLELGAGTGVISRALLAAGVPAHKLIVVEIVPEMAEFLRESLPGVNVICGDAFDLKNALPAHMQNRIGTAICGIPLVLLPLERQQAFVDAVESVAPGKGFLLYTYCITSPLPYDKLSLGARRLAWTPLNFPPASVWRYRPGAA</sequence>
<dbReference type="GO" id="GO:0000773">
    <property type="term" value="F:phosphatidyl-N-methylethanolamine N-methyltransferase activity"/>
    <property type="evidence" value="ECO:0007669"/>
    <property type="project" value="UniProtKB-EC"/>
</dbReference>
<dbReference type="PANTHER" id="PTHR11727:SF7">
    <property type="entry name" value="DIMETHYLADENOSINE TRANSFERASE-RELATED"/>
    <property type="match status" value="1"/>
</dbReference>
<comment type="caution">
    <text evidence="7">The sequence shown here is derived from an EMBL/GenBank/DDBJ whole genome shotgun (WGS) entry which is preliminary data.</text>
</comment>
<keyword evidence="3" id="KW-0949">S-adenosyl-L-methionine</keyword>
<dbReference type="InterPro" id="IPR041698">
    <property type="entry name" value="Methyltransf_25"/>
</dbReference>
<dbReference type="GO" id="GO:0004608">
    <property type="term" value="F:phosphatidylethanolamine N-methyltransferase activity"/>
    <property type="evidence" value="ECO:0007669"/>
    <property type="project" value="UniProtKB-EC"/>
</dbReference>
<dbReference type="GO" id="GO:0003723">
    <property type="term" value="F:RNA binding"/>
    <property type="evidence" value="ECO:0007669"/>
    <property type="project" value="UniProtKB-KW"/>
</dbReference>
<evidence type="ECO:0000256" key="2">
    <source>
        <dbReference type="ARBA" id="ARBA00022679"/>
    </source>
</evidence>
<keyword evidence="1 7" id="KW-0489">Methyltransferase</keyword>
<dbReference type="Pfam" id="PF13649">
    <property type="entry name" value="Methyltransf_25"/>
    <property type="match status" value="1"/>
</dbReference>
<evidence type="ECO:0000256" key="5">
    <source>
        <dbReference type="SAM" id="MobiDB-lite"/>
    </source>
</evidence>
<dbReference type="AlphaFoldDB" id="A0A840AJB8"/>
<evidence type="ECO:0000313" key="7">
    <source>
        <dbReference type="EMBL" id="MBB3900135.1"/>
    </source>
</evidence>
<keyword evidence="4" id="KW-0694">RNA-binding</keyword>
<feature type="compositionally biased region" description="Polar residues" evidence="5">
    <location>
        <begin position="12"/>
        <end position="26"/>
    </location>
</feature>
<dbReference type="CDD" id="cd02440">
    <property type="entry name" value="AdoMet_MTases"/>
    <property type="match status" value="1"/>
</dbReference>
<evidence type="ECO:0000259" key="6">
    <source>
        <dbReference type="Pfam" id="PF13649"/>
    </source>
</evidence>
<dbReference type="Proteomes" id="UP000553193">
    <property type="component" value="Unassembled WGS sequence"/>
</dbReference>
<organism evidence="7 8">
    <name type="scientific">Roseococcus suduntuyensis</name>
    <dbReference type="NCBI Taxonomy" id="455361"/>
    <lineage>
        <taxon>Bacteria</taxon>
        <taxon>Pseudomonadati</taxon>
        <taxon>Pseudomonadota</taxon>
        <taxon>Alphaproteobacteria</taxon>
        <taxon>Acetobacterales</taxon>
        <taxon>Roseomonadaceae</taxon>
        <taxon>Roseococcus</taxon>
    </lineage>
</organism>
<dbReference type="Gene3D" id="3.40.50.150">
    <property type="entry name" value="Vaccinia Virus protein VP39"/>
    <property type="match status" value="1"/>
</dbReference>
<evidence type="ECO:0000313" key="8">
    <source>
        <dbReference type="Proteomes" id="UP000553193"/>
    </source>
</evidence>